<gene>
    <name evidence="1" type="ORF">PISMIDRAFT_20326</name>
</gene>
<organism evidence="1 2">
    <name type="scientific">Pisolithus microcarpus 441</name>
    <dbReference type="NCBI Taxonomy" id="765257"/>
    <lineage>
        <taxon>Eukaryota</taxon>
        <taxon>Fungi</taxon>
        <taxon>Dikarya</taxon>
        <taxon>Basidiomycota</taxon>
        <taxon>Agaricomycotina</taxon>
        <taxon>Agaricomycetes</taxon>
        <taxon>Agaricomycetidae</taxon>
        <taxon>Boletales</taxon>
        <taxon>Sclerodermatineae</taxon>
        <taxon>Pisolithaceae</taxon>
        <taxon>Pisolithus</taxon>
    </lineage>
</organism>
<dbReference type="EMBL" id="KN834619">
    <property type="protein sequence ID" value="KIK10515.1"/>
    <property type="molecule type" value="Genomic_DNA"/>
</dbReference>
<protein>
    <submittedName>
        <fullName evidence="1">Uncharacterized protein</fullName>
    </submittedName>
</protein>
<dbReference type="OrthoDB" id="2609426at2759"/>
<keyword evidence="2" id="KW-1185">Reference proteome</keyword>
<evidence type="ECO:0000313" key="1">
    <source>
        <dbReference type="EMBL" id="KIK10515.1"/>
    </source>
</evidence>
<proteinExistence type="predicted"/>
<dbReference type="Proteomes" id="UP000054018">
    <property type="component" value="Unassembled WGS sequence"/>
</dbReference>
<accession>A0A0C9XE40</accession>
<reference evidence="2" key="2">
    <citation type="submission" date="2015-01" db="EMBL/GenBank/DDBJ databases">
        <title>Evolutionary Origins and Diversification of the Mycorrhizal Mutualists.</title>
        <authorList>
            <consortium name="DOE Joint Genome Institute"/>
            <consortium name="Mycorrhizal Genomics Consortium"/>
            <person name="Kohler A."/>
            <person name="Kuo A."/>
            <person name="Nagy L.G."/>
            <person name="Floudas D."/>
            <person name="Copeland A."/>
            <person name="Barry K.W."/>
            <person name="Cichocki N."/>
            <person name="Veneault-Fourrey C."/>
            <person name="LaButti K."/>
            <person name="Lindquist E.A."/>
            <person name="Lipzen A."/>
            <person name="Lundell T."/>
            <person name="Morin E."/>
            <person name="Murat C."/>
            <person name="Riley R."/>
            <person name="Ohm R."/>
            <person name="Sun H."/>
            <person name="Tunlid A."/>
            <person name="Henrissat B."/>
            <person name="Grigoriev I.V."/>
            <person name="Hibbett D.S."/>
            <person name="Martin F."/>
        </authorList>
    </citation>
    <scope>NUCLEOTIDE SEQUENCE [LARGE SCALE GENOMIC DNA]</scope>
    <source>
        <strain evidence="2">441</strain>
    </source>
</reference>
<sequence>MAGEILPPASISSLELQLSALVIVFAILNPYVTEWDIDRFAEPARNVADKTKYFPYPWWGHISDPATVLDVHGRVLVWYLPGIMPPARVVILSPPPPSILY</sequence>
<evidence type="ECO:0000313" key="2">
    <source>
        <dbReference type="Proteomes" id="UP000054018"/>
    </source>
</evidence>
<dbReference type="HOGENOM" id="CLU_2292809_0_0_1"/>
<reference evidence="1 2" key="1">
    <citation type="submission" date="2014-04" db="EMBL/GenBank/DDBJ databases">
        <authorList>
            <consortium name="DOE Joint Genome Institute"/>
            <person name="Kuo A."/>
            <person name="Kohler A."/>
            <person name="Costa M.D."/>
            <person name="Nagy L.G."/>
            <person name="Floudas D."/>
            <person name="Copeland A."/>
            <person name="Barry K.W."/>
            <person name="Cichocki N."/>
            <person name="Veneault-Fourrey C."/>
            <person name="LaButti K."/>
            <person name="Lindquist E.A."/>
            <person name="Lipzen A."/>
            <person name="Lundell T."/>
            <person name="Morin E."/>
            <person name="Murat C."/>
            <person name="Sun H."/>
            <person name="Tunlid A."/>
            <person name="Henrissat B."/>
            <person name="Grigoriev I.V."/>
            <person name="Hibbett D.S."/>
            <person name="Martin F."/>
            <person name="Nordberg H.P."/>
            <person name="Cantor M.N."/>
            <person name="Hua S.X."/>
        </authorList>
    </citation>
    <scope>NUCLEOTIDE SEQUENCE [LARGE SCALE GENOMIC DNA]</scope>
    <source>
        <strain evidence="1 2">441</strain>
    </source>
</reference>
<name>A0A0C9XE40_9AGAM</name>
<dbReference type="AlphaFoldDB" id="A0A0C9XE40"/>